<evidence type="ECO:0000256" key="2">
    <source>
        <dbReference type="ARBA" id="ARBA00022448"/>
    </source>
</evidence>
<evidence type="ECO:0000256" key="1">
    <source>
        <dbReference type="ARBA" id="ARBA00005417"/>
    </source>
</evidence>
<sequence>RPEFALQENLILGAYSIKDKQKVEGLYEQVLKLFPILQPRLDEKAGNFSGGEQQMIAIARSLMGDPKILLLDEPSLGLAPMVKKNIIDAIRKIQSSGTTILLVEQDASIALEMCDRGYLLEDGRIELEGNSEELLNNPHVKEAYLGIV</sequence>
<dbReference type="InterPro" id="IPR003439">
    <property type="entry name" value="ABC_transporter-like_ATP-bd"/>
</dbReference>
<feature type="non-terminal residue" evidence="5">
    <location>
        <position position="1"/>
    </location>
</feature>
<reference evidence="5" key="1">
    <citation type="journal article" date="2014" name="Front. Microbiol.">
        <title>High frequency of phylogenetically diverse reductive dehalogenase-homologous genes in deep subseafloor sedimentary metagenomes.</title>
        <authorList>
            <person name="Kawai M."/>
            <person name="Futagami T."/>
            <person name="Toyoda A."/>
            <person name="Takaki Y."/>
            <person name="Nishi S."/>
            <person name="Hori S."/>
            <person name="Arai W."/>
            <person name="Tsubouchi T."/>
            <person name="Morono Y."/>
            <person name="Uchiyama I."/>
            <person name="Ito T."/>
            <person name="Fujiyama A."/>
            <person name="Inagaki F."/>
            <person name="Takami H."/>
        </authorList>
    </citation>
    <scope>NUCLEOTIDE SEQUENCE</scope>
    <source>
        <strain evidence="5">Expedition CK06-06</strain>
    </source>
</reference>
<keyword evidence="3" id="KW-0029">Amino-acid transport</keyword>
<dbReference type="GO" id="GO:0005524">
    <property type="term" value="F:ATP binding"/>
    <property type="evidence" value="ECO:0007669"/>
    <property type="project" value="InterPro"/>
</dbReference>
<dbReference type="PROSITE" id="PS00211">
    <property type="entry name" value="ABC_TRANSPORTER_1"/>
    <property type="match status" value="1"/>
</dbReference>
<keyword evidence="2" id="KW-0813">Transport</keyword>
<dbReference type="Pfam" id="PF00005">
    <property type="entry name" value="ABC_tran"/>
    <property type="match status" value="1"/>
</dbReference>
<accession>X0VSG1</accession>
<name>X0VSG1_9ZZZZ</name>
<evidence type="ECO:0000256" key="3">
    <source>
        <dbReference type="ARBA" id="ARBA00022970"/>
    </source>
</evidence>
<dbReference type="GO" id="GO:0016887">
    <property type="term" value="F:ATP hydrolysis activity"/>
    <property type="evidence" value="ECO:0007669"/>
    <property type="project" value="InterPro"/>
</dbReference>
<comment type="caution">
    <text evidence="5">The sequence shown here is derived from an EMBL/GenBank/DDBJ whole genome shotgun (WGS) entry which is preliminary data.</text>
</comment>
<dbReference type="GO" id="GO:0015807">
    <property type="term" value="P:L-amino acid transport"/>
    <property type="evidence" value="ECO:0007669"/>
    <property type="project" value="TreeGrafter"/>
</dbReference>
<dbReference type="GO" id="GO:0015658">
    <property type="term" value="F:branched-chain amino acid transmembrane transporter activity"/>
    <property type="evidence" value="ECO:0007669"/>
    <property type="project" value="TreeGrafter"/>
</dbReference>
<protein>
    <recommendedName>
        <fullName evidence="4">ABC transporter domain-containing protein</fullName>
    </recommendedName>
</protein>
<dbReference type="EMBL" id="BARS01031723">
    <property type="protein sequence ID" value="GAG21374.1"/>
    <property type="molecule type" value="Genomic_DNA"/>
</dbReference>
<dbReference type="AlphaFoldDB" id="X0VSG1"/>
<dbReference type="InterPro" id="IPR052156">
    <property type="entry name" value="BCAA_Transport_ATP-bd_LivF"/>
</dbReference>
<dbReference type="PANTHER" id="PTHR43820:SF4">
    <property type="entry name" value="HIGH-AFFINITY BRANCHED-CHAIN AMINO ACID TRANSPORT ATP-BINDING PROTEIN LIVF"/>
    <property type="match status" value="1"/>
</dbReference>
<dbReference type="PANTHER" id="PTHR43820">
    <property type="entry name" value="HIGH-AFFINITY BRANCHED-CHAIN AMINO ACID TRANSPORT ATP-BINDING PROTEIN LIVF"/>
    <property type="match status" value="1"/>
</dbReference>
<feature type="domain" description="ABC transporter" evidence="4">
    <location>
        <begin position="6"/>
        <end position="75"/>
    </location>
</feature>
<dbReference type="SUPFAM" id="SSF52540">
    <property type="entry name" value="P-loop containing nucleoside triphosphate hydrolases"/>
    <property type="match status" value="1"/>
</dbReference>
<evidence type="ECO:0000259" key="4">
    <source>
        <dbReference type="Pfam" id="PF00005"/>
    </source>
</evidence>
<dbReference type="Gene3D" id="3.40.50.300">
    <property type="entry name" value="P-loop containing nucleotide triphosphate hydrolases"/>
    <property type="match status" value="1"/>
</dbReference>
<evidence type="ECO:0000313" key="5">
    <source>
        <dbReference type="EMBL" id="GAG21374.1"/>
    </source>
</evidence>
<comment type="similarity">
    <text evidence="1">Belongs to the ABC transporter superfamily.</text>
</comment>
<proteinExistence type="inferred from homology"/>
<dbReference type="InterPro" id="IPR017871">
    <property type="entry name" value="ABC_transporter-like_CS"/>
</dbReference>
<dbReference type="InterPro" id="IPR027417">
    <property type="entry name" value="P-loop_NTPase"/>
</dbReference>
<gene>
    <name evidence="5" type="ORF">S01H1_49330</name>
</gene>
<organism evidence="5">
    <name type="scientific">marine sediment metagenome</name>
    <dbReference type="NCBI Taxonomy" id="412755"/>
    <lineage>
        <taxon>unclassified sequences</taxon>
        <taxon>metagenomes</taxon>
        <taxon>ecological metagenomes</taxon>
    </lineage>
</organism>